<dbReference type="InterPro" id="IPR052895">
    <property type="entry name" value="HetReg/Transcr_Mod"/>
</dbReference>
<protein>
    <recommendedName>
        <fullName evidence="1">Heterokaryon incompatibility domain-containing protein</fullName>
    </recommendedName>
</protein>
<name>A0AAD5XEX4_9FUNG</name>
<dbReference type="InterPro" id="IPR010730">
    <property type="entry name" value="HET"/>
</dbReference>
<gene>
    <name evidence="2" type="ORF">HK100_003116</name>
</gene>
<dbReference type="EMBL" id="JADGJH010001758">
    <property type="protein sequence ID" value="KAJ3110210.1"/>
    <property type="molecule type" value="Genomic_DNA"/>
</dbReference>
<evidence type="ECO:0000313" key="2">
    <source>
        <dbReference type="EMBL" id="KAJ3110210.1"/>
    </source>
</evidence>
<evidence type="ECO:0000313" key="3">
    <source>
        <dbReference type="Proteomes" id="UP001211907"/>
    </source>
</evidence>
<evidence type="ECO:0000259" key="1">
    <source>
        <dbReference type="Pfam" id="PF06985"/>
    </source>
</evidence>
<sequence>MTHTPETQTIQSLATAKKTGEPLFVYAGLFTTSTEFPANEASSTYVATYTSIQSDKYATISHVWGNNISLHNTKIPTVGKINQILASDSEKVSILENVLDSWDLPIWCDVYSIDQNSAEDKAAQVSIMDKIYENAAVTYTILTLQDYSILTNILAFLSRVEFDESGPIFSVTETDADGKSFESLVTLPDGNSERIQSFVVEFTEMIKQLKNMDYSCRVWTMQEAHLSKKVRYTTDGVRFFDRHKIIVGITAFASRLSKTLAIILKPQTVDMLGLNNKFSPDMAVAILDAIAFLKMGIVEPTFDLSAPEMSVFRANIELAGAVSFLYLEFVSILGLDFDDRANSKFDYYGRFSMAPPIFAACMNRQNRRCSVKNDLIFGHYKLLLPDSTFDYSASIHETYAKYQCALLDAGFTSLVQKTELQPDVKAYTALARRWVDEDKYPGETQTWTQSILALGFKDRRHIQDRFFGDYFDRDIKLDPFVKFLFVEYLIRMDIPHYFIIQPLVYAHPSFRFSRTASTEFCQYMLLKESGEKRDGFFYHGRALMYDENIILVKVEDGILNNRRIFITMLEYSQVIEHQADGDVLWAFPGFGTMLCGWQNLWDPNVIEIAYGTTWVGDITSSEEFELRGKKFESSKIMFFDQEGNGNPPKMAGESFLFF</sequence>
<feature type="domain" description="Heterokaryon incompatibility" evidence="1">
    <location>
        <begin position="57"/>
        <end position="223"/>
    </location>
</feature>
<keyword evidence="3" id="KW-1185">Reference proteome</keyword>
<dbReference type="Proteomes" id="UP001211907">
    <property type="component" value="Unassembled WGS sequence"/>
</dbReference>
<organism evidence="2 3">
    <name type="scientific">Physocladia obscura</name>
    <dbReference type="NCBI Taxonomy" id="109957"/>
    <lineage>
        <taxon>Eukaryota</taxon>
        <taxon>Fungi</taxon>
        <taxon>Fungi incertae sedis</taxon>
        <taxon>Chytridiomycota</taxon>
        <taxon>Chytridiomycota incertae sedis</taxon>
        <taxon>Chytridiomycetes</taxon>
        <taxon>Chytridiales</taxon>
        <taxon>Chytriomycetaceae</taxon>
        <taxon>Physocladia</taxon>
    </lineage>
</organism>
<dbReference type="PANTHER" id="PTHR24148">
    <property type="entry name" value="ANKYRIN REPEAT DOMAIN-CONTAINING PROTEIN 39 HOMOLOG-RELATED"/>
    <property type="match status" value="1"/>
</dbReference>
<dbReference type="Pfam" id="PF06985">
    <property type="entry name" value="HET"/>
    <property type="match status" value="1"/>
</dbReference>
<dbReference type="PANTHER" id="PTHR24148:SF64">
    <property type="entry name" value="HETEROKARYON INCOMPATIBILITY DOMAIN-CONTAINING PROTEIN"/>
    <property type="match status" value="1"/>
</dbReference>
<proteinExistence type="predicted"/>
<comment type="caution">
    <text evidence="2">The sequence shown here is derived from an EMBL/GenBank/DDBJ whole genome shotgun (WGS) entry which is preliminary data.</text>
</comment>
<accession>A0AAD5XEX4</accession>
<reference evidence="2" key="1">
    <citation type="submission" date="2020-05" db="EMBL/GenBank/DDBJ databases">
        <title>Phylogenomic resolution of chytrid fungi.</title>
        <authorList>
            <person name="Stajich J.E."/>
            <person name="Amses K."/>
            <person name="Simmons R."/>
            <person name="Seto K."/>
            <person name="Myers J."/>
            <person name="Bonds A."/>
            <person name="Quandt C.A."/>
            <person name="Barry K."/>
            <person name="Liu P."/>
            <person name="Grigoriev I."/>
            <person name="Longcore J.E."/>
            <person name="James T.Y."/>
        </authorList>
    </citation>
    <scope>NUCLEOTIDE SEQUENCE</scope>
    <source>
        <strain evidence="2">JEL0513</strain>
    </source>
</reference>
<dbReference type="AlphaFoldDB" id="A0AAD5XEX4"/>